<feature type="compositionally biased region" description="Basic and acidic residues" evidence="1">
    <location>
        <begin position="152"/>
        <end position="167"/>
    </location>
</feature>
<keyword evidence="3" id="KW-1185">Reference proteome</keyword>
<protein>
    <recommendedName>
        <fullName evidence="4">G-patch domain-containing protein</fullName>
    </recommendedName>
</protein>
<comment type="caution">
    <text evidence="2">The sequence shown here is derived from an EMBL/GenBank/DDBJ whole genome shotgun (WGS) entry which is preliminary data.</text>
</comment>
<dbReference type="Proteomes" id="UP000750711">
    <property type="component" value="Unassembled WGS sequence"/>
</dbReference>
<feature type="compositionally biased region" description="Basic and acidic residues" evidence="1">
    <location>
        <begin position="117"/>
        <end position="140"/>
    </location>
</feature>
<evidence type="ECO:0000313" key="3">
    <source>
        <dbReference type="Proteomes" id="UP000750711"/>
    </source>
</evidence>
<feature type="compositionally biased region" description="Basic and acidic residues" evidence="1">
    <location>
        <begin position="175"/>
        <end position="186"/>
    </location>
</feature>
<sequence length="237" mass="26148">MDTAGYLKSQGWLGAGHTLTAGKGISKPLLVSRKLDVLGLGKKRHDYADQWWARAFDNSLEGLEVQQGNLGADGTREVTVTQKRKGGLLEGLAGGKGALYSMFVKGEGLDGTIGEEVKEEGSTREPKLEECTGSREEGKGDRRRRKKGKNSKSMDGRENSRASELKRERRRRRLEAKSSELSKRTDLSATSTSQLVDQRPEAGMETHEAADQHGRDELKPERKRKKKSKKRAKEGGG</sequence>
<proteinExistence type="predicted"/>
<organism evidence="2 3">
    <name type="scientific">Trichoglossum hirsutum</name>
    <dbReference type="NCBI Taxonomy" id="265104"/>
    <lineage>
        <taxon>Eukaryota</taxon>
        <taxon>Fungi</taxon>
        <taxon>Dikarya</taxon>
        <taxon>Ascomycota</taxon>
        <taxon>Pezizomycotina</taxon>
        <taxon>Geoglossomycetes</taxon>
        <taxon>Geoglossales</taxon>
        <taxon>Geoglossaceae</taxon>
        <taxon>Trichoglossum</taxon>
    </lineage>
</organism>
<feature type="compositionally biased region" description="Basic and acidic residues" evidence="1">
    <location>
        <begin position="198"/>
        <end position="220"/>
    </location>
</feature>
<name>A0A9P8RTP9_9PEZI</name>
<evidence type="ECO:0000313" key="2">
    <source>
        <dbReference type="EMBL" id="KAH0565803.1"/>
    </source>
</evidence>
<feature type="compositionally biased region" description="Basic residues" evidence="1">
    <location>
        <begin position="141"/>
        <end position="150"/>
    </location>
</feature>
<feature type="compositionally biased region" description="Polar residues" evidence="1">
    <location>
        <begin position="187"/>
        <end position="196"/>
    </location>
</feature>
<feature type="compositionally biased region" description="Basic residues" evidence="1">
    <location>
        <begin position="221"/>
        <end position="237"/>
    </location>
</feature>
<dbReference type="EMBL" id="JAGHQM010000059">
    <property type="protein sequence ID" value="KAH0565803.1"/>
    <property type="molecule type" value="Genomic_DNA"/>
</dbReference>
<accession>A0A9P8RTP9</accession>
<dbReference type="AlphaFoldDB" id="A0A9P8RTP9"/>
<feature type="region of interest" description="Disordered" evidence="1">
    <location>
        <begin position="117"/>
        <end position="237"/>
    </location>
</feature>
<evidence type="ECO:0000256" key="1">
    <source>
        <dbReference type="SAM" id="MobiDB-lite"/>
    </source>
</evidence>
<evidence type="ECO:0008006" key="4">
    <source>
        <dbReference type="Google" id="ProtNLM"/>
    </source>
</evidence>
<gene>
    <name evidence="2" type="ORF">GP486_000795</name>
</gene>
<reference evidence="2" key="1">
    <citation type="submission" date="2021-03" db="EMBL/GenBank/DDBJ databases">
        <title>Comparative genomics and phylogenomic investigation of the class Geoglossomycetes provide insights into ecological specialization and systematics.</title>
        <authorList>
            <person name="Melie T."/>
            <person name="Pirro S."/>
            <person name="Miller A.N."/>
            <person name="Quandt A."/>
        </authorList>
    </citation>
    <scope>NUCLEOTIDE SEQUENCE</scope>
    <source>
        <strain evidence="2">CAQ_001_2017</strain>
    </source>
</reference>